<evidence type="ECO:0000313" key="8">
    <source>
        <dbReference type="EMBL" id="MBB5265310.1"/>
    </source>
</evidence>
<dbReference type="AlphaFoldDB" id="A0A7W8HCS0"/>
<evidence type="ECO:0000256" key="2">
    <source>
        <dbReference type="ARBA" id="ARBA00022475"/>
    </source>
</evidence>
<sequence length="678" mass="74953">MFFKQIFRNGRKNIKNNGLFFGSLVAAVVAFYTLLSMGEQDVMRFLRTMESDAVQKLMMLIPAIYVVSLFFVFFLVYFACAYQLDGRRRELGMYLMLGMKRSRMFGMLMGETVFNSVIALVIGLPVSLILTECVSLATARGIGMGIIGHKFSLSLTAILWTVAGFLAVQLIAMFLLSIRFVRQEPAALLKSDVSETQKLPKTGKVGVAIAVAGMVMLAAAYILSIQQMGIFSYIVLIPVLILGIWGTFWLYKGMGALIGRRIMKKTMSRSGLYTFTGRQIQENVLHQYKVLAVASLLLLLAIACVSYGIGVAFGRGAESGHSADFTITDTDQDVAEELLSGDSAWMIKDCYAMRLGHMDIDSHTYNAEGMYKAISGQPQSDIRDNILENIQGRIDYFIAESSYNRLLASLGKEPLDLGENRAAMYTSMSGSDFQSILAGALKDGASIEIDGKTYELLPELYTDNVVADRQITLYNAYIVADEVYDSLVTDPEEIFAYNLSLSDALVEESGLMQAILEMGQVLDNCGLHYESYLAGIGRNLFYTVAGSYITIYLGVLFLIIANTVISLKYLIWQRKNHGRYMTLLMLGARKSELARSAVRQMYTFFTLVLSVTAVSGVFAVWCLFTNFTRLPANASMVHVLSAAAVAFAAFVVIECIYMGVIRRATGRAIGALDITDRR</sequence>
<feature type="domain" description="ABC3 transporter permease C-terminal" evidence="7">
    <location>
        <begin position="64"/>
        <end position="185"/>
    </location>
</feature>
<keyword evidence="9" id="KW-1185">Reference proteome</keyword>
<dbReference type="InterPro" id="IPR003838">
    <property type="entry name" value="ABC3_permease_C"/>
</dbReference>
<proteinExistence type="predicted"/>
<feature type="transmembrane region" description="Helical" evidence="6">
    <location>
        <begin position="57"/>
        <end position="84"/>
    </location>
</feature>
<evidence type="ECO:0000256" key="1">
    <source>
        <dbReference type="ARBA" id="ARBA00004651"/>
    </source>
</evidence>
<feature type="transmembrane region" description="Helical" evidence="6">
    <location>
        <begin position="20"/>
        <end position="37"/>
    </location>
</feature>
<accession>A0A7W8HCS0</accession>
<keyword evidence="3 6" id="KW-0812">Transmembrane</keyword>
<evidence type="ECO:0000256" key="3">
    <source>
        <dbReference type="ARBA" id="ARBA00022692"/>
    </source>
</evidence>
<comment type="caution">
    <text evidence="8">The sequence shown here is derived from an EMBL/GenBank/DDBJ whole genome shotgun (WGS) entry which is preliminary data.</text>
</comment>
<evidence type="ECO:0000313" key="9">
    <source>
        <dbReference type="Proteomes" id="UP000543642"/>
    </source>
</evidence>
<dbReference type="RefSeq" id="WP_183775157.1">
    <property type="nucleotide sequence ID" value="NZ_JACHFW010000010.1"/>
</dbReference>
<feature type="transmembrane region" description="Helical" evidence="6">
    <location>
        <begin position="202"/>
        <end position="224"/>
    </location>
</feature>
<protein>
    <submittedName>
        <fullName evidence="8">Putative ABC transport system permease protein</fullName>
    </submittedName>
</protein>
<evidence type="ECO:0000259" key="7">
    <source>
        <dbReference type="Pfam" id="PF02687"/>
    </source>
</evidence>
<feature type="transmembrane region" description="Helical" evidence="6">
    <location>
        <begin position="230"/>
        <end position="251"/>
    </location>
</feature>
<evidence type="ECO:0000256" key="4">
    <source>
        <dbReference type="ARBA" id="ARBA00022989"/>
    </source>
</evidence>
<dbReference type="PANTHER" id="PTHR46795">
    <property type="entry name" value="ABC TRANSPORTER PERMEASE-RELATED-RELATED"/>
    <property type="match status" value="1"/>
</dbReference>
<keyword evidence="5 6" id="KW-0472">Membrane</keyword>
<feature type="transmembrane region" description="Helical" evidence="6">
    <location>
        <begin position="602"/>
        <end position="624"/>
    </location>
</feature>
<dbReference type="Pfam" id="PF02687">
    <property type="entry name" value="FtsX"/>
    <property type="match status" value="1"/>
</dbReference>
<dbReference type="InterPro" id="IPR052536">
    <property type="entry name" value="ABC-4_Integral_Memb_Prot"/>
</dbReference>
<keyword evidence="4 6" id="KW-1133">Transmembrane helix</keyword>
<comment type="subcellular location">
    <subcellularLocation>
        <location evidence="1">Cell membrane</location>
        <topology evidence="1">Multi-pass membrane protein</topology>
    </subcellularLocation>
</comment>
<organism evidence="8 9">
    <name type="scientific">Catenibacillus scindens</name>
    <dbReference type="NCBI Taxonomy" id="673271"/>
    <lineage>
        <taxon>Bacteria</taxon>
        <taxon>Bacillati</taxon>
        <taxon>Bacillota</taxon>
        <taxon>Clostridia</taxon>
        <taxon>Lachnospirales</taxon>
        <taxon>Lachnospiraceae</taxon>
        <taxon>Catenibacillus</taxon>
    </lineage>
</organism>
<dbReference type="PANTHER" id="PTHR46795:SF3">
    <property type="entry name" value="ABC TRANSPORTER PERMEASE"/>
    <property type="match status" value="1"/>
</dbReference>
<dbReference type="GO" id="GO:0005886">
    <property type="term" value="C:plasma membrane"/>
    <property type="evidence" value="ECO:0007669"/>
    <property type="project" value="UniProtKB-SubCell"/>
</dbReference>
<feature type="transmembrane region" description="Helical" evidence="6">
    <location>
        <begin position="290"/>
        <end position="313"/>
    </location>
</feature>
<dbReference type="Proteomes" id="UP000543642">
    <property type="component" value="Unassembled WGS sequence"/>
</dbReference>
<dbReference type="EMBL" id="JACHFW010000010">
    <property type="protein sequence ID" value="MBB5265310.1"/>
    <property type="molecule type" value="Genomic_DNA"/>
</dbReference>
<evidence type="ECO:0000256" key="6">
    <source>
        <dbReference type="SAM" id="Phobius"/>
    </source>
</evidence>
<name>A0A7W8HCS0_9FIRM</name>
<evidence type="ECO:0000256" key="5">
    <source>
        <dbReference type="ARBA" id="ARBA00023136"/>
    </source>
</evidence>
<feature type="transmembrane region" description="Helical" evidence="6">
    <location>
        <begin position="549"/>
        <end position="571"/>
    </location>
</feature>
<feature type="transmembrane region" description="Helical" evidence="6">
    <location>
        <begin position="105"/>
        <end position="130"/>
    </location>
</feature>
<feature type="transmembrane region" description="Helical" evidence="6">
    <location>
        <begin position="636"/>
        <end position="657"/>
    </location>
</feature>
<gene>
    <name evidence="8" type="ORF">HNP82_002453</name>
</gene>
<feature type="transmembrane region" description="Helical" evidence="6">
    <location>
        <begin position="157"/>
        <end position="181"/>
    </location>
</feature>
<keyword evidence="2" id="KW-1003">Cell membrane</keyword>
<reference evidence="8 9" key="1">
    <citation type="submission" date="2020-08" db="EMBL/GenBank/DDBJ databases">
        <title>Genomic Encyclopedia of Type Strains, Phase IV (KMG-IV): sequencing the most valuable type-strain genomes for metagenomic binning, comparative biology and taxonomic classification.</title>
        <authorList>
            <person name="Goeker M."/>
        </authorList>
    </citation>
    <scope>NUCLEOTIDE SEQUENCE [LARGE SCALE GENOMIC DNA]</scope>
    <source>
        <strain evidence="8 9">DSM 106146</strain>
    </source>
</reference>